<comment type="caution">
    <text evidence="1">The sequence shown here is derived from an EMBL/GenBank/DDBJ whole genome shotgun (WGS) entry which is preliminary data.</text>
</comment>
<organism evidence="1 2">
    <name type="scientific">Rheinheimera baltica</name>
    <dbReference type="NCBI Taxonomy" id="67576"/>
    <lineage>
        <taxon>Bacteria</taxon>
        <taxon>Pseudomonadati</taxon>
        <taxon>Pseudomonadota</taxon>
        <taxon>Gammaproteobacteria</taxon>
        <taxon>Chromatiales</taxon>
        <taxon>Chromatiaceae</taxon>
        <taxon>Rheinheimera</taxon>
    </lineage>
</organism>
<dbReference type="EMBL" id="JAPJDZ010000032">
    <property type="protein sequence ID" value="MDP5136843.1"/>
    <property type="molecule type" value="Genomic_DNA"/>
</dbReference>
<dbReference type="Proteomes" id="UP001231109">
    <property type="component" value="Unassembled WGS sequence"/>
</dbReference>
<keyword evidence="2" id="KW-1185">Reference proteome</keyword>
<dbReference type="RefSeq" id="WP_276202262.1">
    <property type="nucleotide sequence ID" value="NZ_JAPJDY010000008.1"/>
</dbReference>
<evidence type="ECO:0000313" key="2">
    <source>
        <dbReference type="Proteomes" id="UP001231109"/>
    </source>
</evidence>
<proteinExistence type="predicted"/>
<accession>A0ABT9I0E9</accession>
<gene>
    <name evidence="1" type="ORF">ORJ04_12870</name>
</gene>
<protein>
    <submittedName>
        <fullName evidence="1">Uncharacterized protein</fullName>
    </submittedName>
</protein>
<sequence>MTLKFLFCQRLTAAADSVLLTARRFKAHSITEAHTAELAW</sequence>
<name>A0ABT9I0E9_9GAMM</name>
<evidence type="ECO:0000313" key="1">
    <source>
        <dbReference type="EMBL" id="MDP5136843.1"/>
    </source>
</evidence>
<reference evidence="1 2" key="1">
    <citation type="submission" date="2022-11" db="EMBL/GenBank/DDBJ databases">
        <title>Viruses from the air-sea interface of a natural surface slick.</title>
        <authorList>
            <person name="Rahlff J."/>
            <person name="Holmfeldt K."/>
        </authorList>
    </citation>
    <scope>NUCLEOTIDE SEQUENCE [LARGE SCALE GENOMIC DNA]</scope>
    <source>
        <strain evidence="1 2">SMS4</strain>
    </source>
</reference>